<reference evidence="4" key="1">
    <citation type="submission" date="2013-11" db="EMBL/GenBank/DDBJ databases">
        <title>Comparative genomics of Ignicoccus.</title>
        <authorList>
            <person name="Podar M."/>
        </authorList>
    </citation>
    <scope>NUCLEOTIDE SEQUENCE</scope>
    <source>
        <strain evidence="4">DSM 13166</strain>
    </source>
</reference>
<evidence type="ECO:0000256" key="2">
    <source>
        <dbReference type="PROSITE-ProRule" id="PRU00703"/>
    </source>
</evidence>
<evidence type="ECO:0000259" key="3">
    <source>
        <dbReference type="PROSITE" id="PS51371"/>
    </source>
</evidence>
<dbReference type="EMBL" id="CP006868">
    <property type="protein sequence ID" value="UXD22603.1"/>
    <property type="molecule type" value="Genomic_DNA"/>
</dbReference>
<dbReference type="Proteomes" id="UP001063698">
    <property type="component" value="Chromosome"/>
</dbReference>
<evidence type="ECO:0000313" key="4">
    <source>
        <dbReference type="EMBL" id="UXD22603.1"/>
    </source>
</evidence>
<accession>A0A977KCH7</accession>
<evidence type="ECO:0000313" key="5">
    <source>
        <dbReference type="Proteomes" id="UP001063698"/>
    </source>
</evidence>
<dbReference type="InterPro" id="IPR046342">
    <property type="entry name" value="CBS_dom_sf"/>
</dbReference>
<dbReference type="AlphaFoldDB" id="A0A977KCH7"/>
<feature type="domain" description="CBS" evidence="3">
    <location>
        <begin position="73"/>
        <end position="128"/>
    </location>
</feature>
<protein>
    <recommendedName>
        <fullName evidence="3">CBS domain-containing protein</fullName>
    </recommendedName>
</protein>
<dbReference type="InterPro" id="IPR051257">
    <property type="entry name" value="Diverse_CBS-Domain"/>
</dbReference>
<dbReference type="KEGG" id="ipc:IPA_06645"/>
<evidence type="ECO:0000256" key="1">
    <source>
        <dbReference type="ARBA" id="ARBA00023122"/>
    </source>
</evidence>
<gene>
    <name evidence="4" type="ORF">IPA_06645</name>
</gene>
<dbReference type="PANTHER" id="PTHR43080">
    <property type="entry name" value="CBS DOMAIN-CONTAINING PROTEIN CBSX3, MITOCHONDRIAL"/>
    <property type="match status" value="1"/>
</dbReference>
<organism evidence="4 5">
    <name type="scientific">Ignicoccus pacificus DSM 13166</name>
    <dbReference type="NCBI Taxonomy" id="940294"/>
    <lineage>
        <taxon>Archaea</taxon>
        <taxon>Thermoproteota</taxon>
        <taxon>Thermoprotei</taxon>
        <taxon>Desulfurococcales</taxon>
        <taxon>Desulfurococcaceae</taxon>
        <taxon>Ignicoccus</taxon>
    </lineage>
</organism>
<dbReference type="PANTHER" id="PTHR43080:SF2">
    <property type="entry name" value="CBS DOMAIN-CONTAINING PROTEIN"/>
    <property type="match status" value="1"/>
</dbReference>
<dbReference type="InterPro" id="IPR000644">
    <property type="entry name" value="CBS_dom"/>
</dbReference>
<dbReference type="Pfam" id="PF00571">
    <property type="entry name" value="CBS"/>
    <property type="match status" value="2"/>
</dbReference>
<dbReference type="Gene3D" id="3.10.580.10">
    <property type="entry name" value="CBS-domain"/>
    <property type="match status" value="2"/>
</dbReference>
<feature type="domain" description="CBS" evidence="3">
    <location>
        <begin position="7"/>
        <end position="64"/>
    </location>
</feature>
<proteinExistence type="predicted"/>
<dbReference type="PROSITE" id="PS51371">
    <property type="entry name" value="CBS"/>
    <property type="match status" value="2"/>
</dbReference>
<name>A0A977KCH7_9CREN</name>
<dbReference type="SUPFAM" id="SSF54631">
    <property type="entry name" value="CBS-domain pair"/>
    <property type="match status" value="2"/>
</dbReference>
<keyword evidence="1 2" id="KW-0129">CBS domain</keyword>
<keyword evidence="5" id="KW-1185">Reference proteome</keyword>
<dbReference type="SMART" id="SM00116">
    <property type="entry name" value="CBS"/>
    <property type="match status" value="4"/>
</dbReference>
<sequence length="303" mass="33368">MLTLKELVKGELPQVRPEDTLKEAAKVIYEGGLGAALSLDRQGRVTYMITKMDIAKALARGDDLEIATVEDYGTPSPLQAQANTDLITALKLMKEYKVSHLPVIENERVIGLVYIRDVVFSLIDHLPRGKASVSQVAKRAPRVPPDSTVAEAASEMVMADCEAVFVDGTLLTDTDVVRASAYGDPYAEKASKYSTKRIITTDAKSDLECAVRLMKANGVGKLVVWKEKIVSVRDIGYLIPDIVKRLTKYIVLIKGELPQIKGTELIRTVGDFDAIAIVEGDEELFKLVDKLKDNEIKILVERP</sequence>